<dbReference type="GO" id="GO:0005975">
    <property type="term" value="P:carbohydrate metabolic process"/>
    <property type="evidence" value="ECO:0007669"/>
    <property type="project" value="InterPro"/>
</dbReference>
<accession>A0AAP0Q077</accession>
<protein>
    <submittedName>
        <fullName evidence="1">Uncharacterized protein</fullName>
    </submittedName>
</protein>
<dbReference type="PANTHER" id="PTHR45955">
    <property type="entry name" value="PHOSPHOACETYLGLUCOSAMINE MUTASE"/>
    <property type="match status" value="1"/>
</dbReference>
<dbReference type="GO" id="GO:0006048">
    <property type="term" value="P:UDP-N-acetylglucosamine biosynthetic process"/>
    <property type="evidence" value="ECO:0007669"/>
    <property type="project" value="TreeGrafter"/>
</dbReference>
<dbReference type="SUPFAM" id="SSF53738">
    <property type="entry name" value="Phosphoglucomutase, first 3 domains"/>
    <property type="match status" value="1"/>
</dbReference>
<comment type="caution">
    <text evidence="1">The sequence shown here is derived from an EMBL/GenBank/DDBJ whole genome shotgun (WGS) entry which is preliminary data.</text>
</comment>
<dbReference type="Proteomes" id="UP001420932">
    <property type="component" value="Unassembled WGS sequence"/>
</dbReference>
<sequence>MADARAPASALTEAGGDARVFNLYEKCYLLRTQSTEILLGRDTRPSGDFLLEAAKQGINSIVGAVANDMGILTTTQLHWMVQMRNKGKMASESDYYEQLSSSFRSVERSFLKSDFINTFSFLVNHHLSDMLKSWRQVPT</sequence>
<gene>
    <name evidence="1" type="ORF">Syun_003854</name>
</gene>
<keyword evidence="2" id="KW-1185">Reference proteome</keyword>
<name>A0AAP0Q077_9MAGN</name>
<reference evidence="1 2" key="1">
    <citation type="submission" date="2024-01" db="EMBL/GenBank/DDBJ databases">
        <title>Genome assemblies of Stephania.</title>
        <authorList>
            <person name="Yang L."/>
        </authorList>
    </citation>
    <scope>NUCLEOTIDE SEQUENCE [LARGE SCALE GENOMIC DNA]</scope>
    <source>
        <strain evidence="1">YNDBR</strain>
        <tissue evidence="1">Leaf</tissue>
    </source>
</reference>
<dbReference type="AlphaFoldDB" id="A0AAP0Q077"/>
<dbReference type="Gene3D" id="3.40.120.10">
    <property type="entry name" value="Alpha-D-Glucose-1,6-Bisphosphate, subunit A, domain 3"/>
    <property type="match status" value="1"/>
</dbReference>
<dbReference type="EMBL" id="JBBNAF010000002">
    <property type="protein sequence ID" value="KAK9162952.1"/>
    <property type="molecule type" value="Genomic_DNA"/>
</dbReference>
<evidence type="ECO:0000313" key="1">
    <source>
        <dbReference type="EMBL" id="KAK9162952.1"/>
    </source>
</evidence>
<dbReference type="GO" id="GO:0004610">
    <property type="term" value="F:phosphoacetylglucosamine mutase activity"/>
    <property type="evidence" value="ECO:0007669"/>
    <property type="project" value="TreeGrafter"/>
</dbReference>
<proteinExistence type="predicted"/>
<dbReference type="PANTHER" id="PTHR45955:SF1">
    <property type="entry name" value="PHOSPHOACETYLGLUCOSAMINE MUTASE"/>
    <property type="match status" value="1"/>
</dbReference>
<evidence type="ECO:0000313" key="2">
    <source>
        <dbReference type="Proteomes" id="UP001420932"/>
    </source>
</evidence>
<organism evidence="1 2">
    <name type="scientific">Stephania yunnanensis</name>
    <dbReference type="NCBI Taxonomy" id="152371"/>
    <lineage>
        <taxon>Eukaryota</taxon>
        <taxon>Viridiplantae</taxon>
        <taxon>Streptophyta</taxon>
        <taxon>Embryophyta</taxon>
        <taxon>Tracheophyta</taxon>
        <taxon>Spermatophyta</taxon>
        <taxon>Magnoliopsida</taxon>
        <taxon>Ranunculales</taxon>
        <taxon>Menispermaceae</taxon>
        <taxon>Menispermoideae</taxon>
        <taxon>Cissampelideae</taxon>
        <taxon>Stephania</taxon>
    </lineage>
</organism>
<dbReference type="InterPro" id="IPR016055">
    <property type="entry name" value="A-D-PHexomutase_a/b/a-I/II/III"/>
</dbReference>